<evidence type="ECO:0000256" key="5">
    <source>
        <dbReference type="ARBA" id="ARBA00022763"/>
    </source>
</evidence>
<comment type="function">
    <text evidence="13">Represses a number of genes involved in the response to DNA damage (SOS response), including recA and lexA. In the presence of single-stranded DNA, RecA interacts with LexA causing an autocatalytic cleavage which disrupts the DNA-binding part of LexA, leading to derepression of the SOS regulon and eventually DNA repair.</text>
</comment>
<dbReference type="PANTHER" id="PTHR33516">
    <property type="entry name" value="LEXA REPRESSOR"/>
    <property type="match status" value="1"/>
</dbReference>
<keyword evidence="5 13" id="KW-0227">DNA damage</keyword>
<accession>A0A0B5BA86</accession>
<evidence type="ECO:0000256" key="7">
    <source>
        <dbReference type="ARBA" id="ARBA00022813"/>
    </source>
</evidence>
<dbReference type="InterPro" id="IPR050077">
    <property type="entry name" value="LexA_repressor"/>
</dbReference>
<dbReference type="InterPro" id="IPR039418">
    <property type="entry name" value="LexA-like"/>
</dbReference>
<comment type="catalytic activity">
    <reaction evidence="13">
        <text>Hydrolysis of Ala-|-Gly bond in repressor LexA.</text>
        <dbReference type="EC" id="3.4.21.88"/>
    </reaction>
</comment>
<evidence type="ECO:0000259" key="15">
    <source>
        <dbReference type="Pfam" id="PF00717"/>
    </source>
</evidence>
<evidence type="ECO:0000256" key="11">
    <source>
        <dbReference type="ARBA" id="ARBA00023204"/>
    </source>
</evidence>
<feature type="domain" description="Peptidase S24/S26A/S26B/S26C" evidence="15">
    <location>
        <begin position="79"/>
        <end position="194"/>
    </location>
</feature>
<evidence type="ECO:0000256" key="13">
    <source>
        <dbReference type="HAMAP-Rule" id="MF_00015"/>
    </source>
</evidence>
<gene>
    <name evidence="13" type="primary">lexA</name>
    <name evidence="17" type="ORF">GPICK_09205</name>
</gene>
<dbReference type="HOGENOM" id="CLU_066192_45_1_7"/>
<comment type="subunit">
    <text evidence="2 13">Homodimer.</text>
</comment>
<evidence type="ECO:0000256" key="14">
    <source>
        <dbReference type="RuleBase" id="RU003991"/>
    </source>
</evidence>
<name>A0A0B5BA86_9BACT</name>
<dbReference type="Gene3D" id="1.10.10.10">
    <property type="entry name" value="Winged helix-like DNA-binding domain superfamily/Winged helix DNA-binding domain"/>
    <property type="match status" value="1"/>
</dbReference>
<evidence type="ECO:0000256" key="2">
    <source>
        <dbReference type="ARBA" id="ARBA00011738"/>
    </source>
</evidence>
<evidence type="ECO:0000256" key="1">
    <source>
        <dbReference type="ARBA" id="ARBA00007484"/>
    </source>
</evidence>
<evidence type="ECO:0000256" key="10">
    <source>
        <dbReference type="ARBA" id="ARBA00023163"/>
    </source>
</evidence>
<dbReference type="OrthoDB" id="9802364at2"/>
<feature type="DNA-binding region" description="H-T-H motif" evidence="13">
    <location>
        <begin position="28"/>
        <end position="48"/>
    </location>
</feature>
<dbReference type="FunFam" id="1.10.10.10:FF:000009">
    <property type="entry name" value="LexA repressor"/>
    <property type="match status" value="1"/>
</dbReference>
<keyword evidence="8 13" id="KW-0805">Transcription regulation</keyword>
<feature type="site" description="Cleavage; by autolysis" evidence="13">
    <location>
        <begin position="86"/>
        <end position="87"/>
    </location>
</feature>
<evidence type="ECO:0000256" key="4">
    <source>
        <dbReference type="ARBA" id="ARBA00022705"/>
    </source>
</evidence>
<reference evidence="17 18" key="1">
    <citation type="journal article" date="2015" name="Genome Announc.">
        <title>Complete Genome of Geobacter pickeringii G13T, a Metal-Reducing Isolate from Sedimentary Kaolin Deposits.</title>
        <authorList>
            <person name="Badalamenti J.P."/>
            <person name="Bond D.R."/>
        </authorList>
    </citation>
    <scope>NUCLEOTIDE SEQUENCE [LARGE SCALE GENOMIC DNA]</scope>
    <source>
        <strain evidence="17 18">G13</strain>
    </source>
</reference>
<organism evidence="17 18">
    <name type="scientific">Geobacter pickeringii</name>
    <dbReference type="NCBI Taxonomy" id="345632"/>
    <lineage>
        <taxon>Bacteria</taxon>
        <taxon>Pseudomonadati</taxon>
        <taxon>Thermodesulfobacteriota</taxon>
        <taxon>Desulfuromonadia</taxon>
        <taxon>Geobacterales</taxon>
        <taxon>Geobacteraceae</taxon>
        <taxon>Geobacter</taxon>
    </lineage>
</organism>
<dbReference type="InterPro" id="IPR036286">
    <property type="entry name" value="LexA/Signal_pep-like_sf"/>
</dbReference>
<keyword evidence="4 13" id="KW-0235">DNA replication</keyword>
<dbReference type="Gene3D" id="2.10.109.10">
    <property type="entry name" value="Umud Fragment, subunit A"/>
    <property type="match status" value="1"/>
</dbReference>
<dbReference type="InterPro" id="IPR036390">
    <property type="entry name" value="WH_DNA-bd_sf"/>
</dbReference>
<evidence type="ECO:0000313" key="17">
    <source>
        <dbReference type="EMBL" id="AJE03502.1"/>
    </source>
</evidence>
<protein>
    <recommendedName>
        <fullName evidence="13">LexA repressor</fullName>
        <ecNumber evidence="13">3.4.21.88</ecNumber>
    </recommendedName>
</protein>
<dbReference type="GO" id="GO:0009432">
    <property type="term" value="P:SOS response"/>
    <property type="evidence" value="ECO:0007669"/>
    <property type="project" value="UniProtKB-UniRule"/>
</dbReference>
<sequence length="201" mass="21730">MENLTPRQKEVLAFLGSYLARHGYPPTMRDIAAHLRINGTLGVMKHLAALEKKGYIRRAAGNSRGISLMAPGAQPVSLPVVGVVRAGMLQPAIEDVEGYLAIDEAQLKGGTFFLRVKGDSMVNAAILDGDLALIRPQPTANNHDIVVAMVDGEATLKAFYREPGQIRLQPRNPNMEPIIVREGEGDVAIVGKVVGIFRTLE</sequence>
<keyword evidence="7 13" id="KW-0068">Autocatalytic cleavage</keyword>
<dbReference type="AlphaFoldDB" id="A0A0B5BA86"/>
<dbReference type="InterPro" id="IPR036388">
    <property type="entry name" value="WH-like_DNA-bd_sf"/>
</dbReference>
<dbReference type="FunFam" id="2.10.109.10:FF:000001">
    <property type="entry name" value="LexA repressor"/>
    <property type="match status" value="1"/>
</dbReference>
<dbReference type="HAMAP" id="MF_00015">
    <property type="entry name" value="LexA"/>
    <property type="match status" value="1"/>
</dbReference>
<keyword evidence="10 13" id="KW-0804">Transcription</keyword>
<dbReference type="PANTHER" id="PTHR33516:SF2">
    <property type="entry name" value="LEXA REPRESSOR-RELATED"/>
    <property type="match status" value="1"/>
</dbReference>
<keyword evidence="18" id="KW-1185">Reference proteome</keyword>
<dbReference type="GO" id="GO:0045892">
    <property type="term" value="P:negative regulation of DNA-templated transcription"/>
    <property type="evidence" value="ECO:0007669"/>
    <property type="project" value="UniProtKB-UniRule"/>
</dbReference>
<dbReference type="STRING" id="345632.GPICK_09205"/>
<keyword evidence="6 13" id="KW-0378">Hydrolase</keyword>
<dbReference type="SUPFAM" id="SSF51306">
    <property type="entry name" value="LexA/Signal peptidase"/>
    <property type="match status" value="1"/>
</dbReference>
<feature type="active site" description="For autocatalytic cleavage activity" evidence="13">
    <location>
        <position position="120"/>
    </location>
</feature>
<dbReference type="Pfam" id="PF00717">
    <property type="entry name" value="Peptidase_S24"/>
    <property type="match status" value="1"/>
</dbReference>
<evidence type="ECO:0000256" key="8">
    <source>
        <dbReference type="ARBA" id="ARBA00023015"/>
    </source>
</evidence>
<dbReference type="NCBIfam" id="TIGR00498">
    <property type="entry name" value="lexA"/>
    <property type="match status" value="1"/>
</dbReference>
<dbReference type="SUPFAM" id="SSF46785">
    <property type="entry name" value="Winged helix' DNA-binding domain"/>
    <property type="match status" value="1"/>
</dbReference>
<dbReference type="GO" id="GO:0003677">
    <property type="term" value="F:DNA binding"/>
    <property type="evidence" value="ECO:0007669"/>
    <property type="project" value="UniProtKB-UniRule"/>
</dbReference>
<evidence type="ECO:0000256" key="12">
    <source>
        <dbReference type="ARBA" id="ARBA00023236"/>
    </source>
</evidence>
<feature type="active site" description="For autocatalytic cleavage activity" evidence="13">
    <location>
        <position position="157"/>
    </location>
</feature>
<dbReference type="Proteomes" id="UP000057609">
    <property type="component" value="Chromosome"/>
</dbReference>
<keyword evidence="9 13" id="KW-0238">DNA-binding</keyword>
<dbReference type="GO" id="GO:0006508">
    <property type="term" value="P:proteolysis"/>
    <property type="evidence" value="ECO:0007669"/>
    <property type="project" value="InterPro"/>
</dbReference>
<keyword evidence="3 13" id="KW-0678">Repressor</keyword>
<dbReference type="InterPro" id="IPR006199">
    <property type="entry name" value="LexA_DNA-bd_dom"/>
</dbReference>
<dbReference type="EMBL" id="CP009788">
    <property type="protein sequence ID" value="AJE03502.1"/>
    <property type="molecule type" value="Genomic_DNA"/>
</dbReference>
<keyword evidence="11 13" id="KW-0234">DNA repair</keyword>
<evidence type="ECO:0000313" key="18">
    <source>
        <dbReference type="Proteomes" id="UP000057609"/>
    </source>
</evidence>
<evidence type="ECO:0000256" key="6">
    <source>
        <dbReference type="ARBA" id="ARBA00022801"/>
    </source>
</evidence>
<comment type="similarity">
    <text evidence="1 13 14">Belongs to the peptidase S24 family.</text>
</comment>
<dbReference type="RefSeq" id="WP_039742491.1">
    <property type="nucleotide sequence ID" value="NZ_CP009788.1"/>
</dbReference>
<dbReference type="GO" id="GO:0004252">
    <property type="term" value="F:serine-type endopeptidase activity"/>
    <property type="evidence" value="ECO:0007669"/>
    <property type="project" value="UniProtKB-UniRule"/>
</dbReference>
<evidence type="ECO:0000256" key="9">
    <source>
        <dbReference type="ARBA" id="ARBA00023125"/>
    </source>
</evidence>
<dbReference type="InterPro" id="IPR015927">
    <property type="entry name" value="Peptidase_S24_S26A/B/C"/>
</dbReference>
<dbReference type="CDD" id="cd06529">
    <property type="entry name" value="S24_LexA-like"/>
    <property type="match status" value="1"/>
</dbReference>
<dbReference type="GO" id="GO:0006260">
    <property type="term" value="P:DNA replication"/>
    <property type="evidence" value="ECO:0007669"/>
    <property type="project" value="UniProtKB-UniRule"/>
</dbReference>
<dbReference type="Pfam" id="PF01726">
    <property type="entry name" value="LexA_DNA_bind"/>
    <property type="match status" value="1"/>
</dbReference>
<dbReference type="KEGG" id="gpi:GPICK_09205"/>
<dbReference type="InterPro" id="IPR006197">
    <property type="entry name" value="Peptidase_S24_LexA"/>
</dbReference>
<dbReference type="PRINTS" id="PR00726">
    <property type="entry name" value="LEXASERPTASE"/>
</dbReference>
<dbReference type="EC" id="3.4.21.88" evidence="13"/>
<feature type="domain" description="LexA repressor DNA-binding" evidence="16">
    <location>
        <begin position="1"/>
        <end position="65"/>
    </location>
</feature>
<dbReference type="InterPro" id="IPR006200">
    <property type="entry name" value="LexA"/>
</dbReference>
<dbReference type="GO" id="GO:0006281">
    <property type="term" value="P:DNA repair"/>
    <property type="evidence" value="ECO:0007669"/>
    <property type="project" value="UniProtKB-UniRule"/>
</dbReference>
<evidence type="ECO:0000256" key="3">
    <source>
        <dbReference type="ARBA" id="ARBA00022491"/>
    </source>
</evidence>
<evidence type="ECO:0000259" key="16">
    <source>
        <dbReference type="Pfam" id="PF01726"/>
    </source>
</evidence>
<proteinExistence type="inferred from homology"/>
<keyword evidence="12 13" id="KW-0742">SOS response</keyword>